<keyword evidence="2" id="KW-1185">Reference proteome</keyword>
<reference evidence="1" key="1">
    <citation type="submission" date="2019-08" db="EMBL/GenBank/DDBJ databases">
        <authorList>
            <person name="Liu F."/>
        </authorList>
    </citation>
    <scope>NUCLEOTIDE SEQUENCE [LARGE SCALE GENOMIC DNA]</scope>
    <source>
        <strain evidence="1">PA1801</strain>
        <tissue evidence="1">Leaf</tissue>
    </source>
</reference>
<organism evidence="1 2">
    <name type="scientific">Gossypium australe</name>
    <dbReference type="NCBI Taxonomy" id="47621"/>
    <lineage>
        <taxon>Eukaryota</taxon>
        <taxon>Viridiplantae</taxon>
        <taxon>Streptophyta</taxon>
        <taxon>Embryophyta</taxon>
        <taxon>Tracheophyta</taxon>
        <taxon>Spermatophyta</taxon>
        <taxon>Magnoliopsida</taxon>
        <taxon>eudicotyledons</taxon>
        <taxon>Gunneridae</taxon>
        <taxon>Pentapetalae</taxon>
        <taxon>rosids</taxon>
        <taxon>malvids</taxon>
        <taxon>Malvales</taxon>
        <taxon>Malvaceae</taxon>
        <taxon>Malvoideae</taxon>
        <taxon>Gossypium</taxon>
    </lineage>
</organism>
<comment type="caution">
    <text evidence="1">The sequence shown here is derived from an EMBL/GenBank/DDBJ whole genome shotgun (WGS) entry which is preliminary data.</text>
</comment>
<dbReference type="Proteomes" id="UP000325315">
    <property type="component" value="Unassembled WGS sequence"/>
</dbReference>
<proteinExistence type="predicted"/>
<dbReference type="EMBL" id="SMMG02000006">
    <property type="protein sequence ID" value="KAA3469477.1"/>
    <property type="molecule type" value="Genomic_DNA"/>
</dbReference>
<evidence type="ECO:0000313" key="2">
    <source>
        <dbReference type="Proteomes" id="UP000325315"/>
    </source>
</evidence>
<evidence type="ECO:0000313" key="1">
    <source>
        <dbReference type="EMBL" id="KAA3469477.1"/>
    </source>
</evidence>
<dbReference type="AlphaFoldDB" id="A0A5B6VKB9"/>
<sequence length="106" mass="12139">MDEVDLKQESVNFYKNLYGEQSRRIVSNEEIKKALFYMAPLNTPGSDGLHWELVGPSICEWIKRVFSGETLIQTLIIVLLSLYLKCSIRNVSRSFALSVFVLSYTS</sequence>
<gene>
    <name evidence="1" type="ORF">EPI10_015261</name>
</gene>
<name>A0A5B6VKB9_9ROSI</name>
<accession>A0A5B6VKB9</accession>
<protein>
    <submittedName>
        <fullName evidence="1">Tyrosine decarboxylase 1-like</fullName>
    </submittedName>
</protein>